<comment type="caution">
    <text evidence="2">The sequence shown here is derived from an EMBL/GenBank/DDBJ whole genome shotgun (WGS) entry which is preliminary data.</text>
</comment>
<accession>A0ABP0CL18</accession>
<name>A0ABP0CL18_9PEZI</name>
<reference evidence="2 3" key="1">
    <citation type="submission" date="2024-01" db="EMBL/GenBank/DDBJ databases">
        <authorList>
            <person name="Allen C."/>
            <person name="Tagirdzhanova G."/>
        </authorList>
    </citation>
    <scope>NUCLEOTIDE SEQUENCE [LARGE SCALE GENOMIC DNA]</scope>
</reference>
<evidence type="ECO:0000313" key="3">
    <source>
        <dbReference type="Proteomes" id="UP001642405"/>
    </source>
</evidence>
<feature type="region of interest" description="Disordered" evidence="1">
    <location>
        <begin position="59"/>
        <end position="82"/>
    </location>
</feature>
<evidence type="ECO:0000313" key="2">
    <source>
        <dbReference type="EMBL" id="CAK7232759.1"/>
    </source>
</evidence>
<dbReference type="EMBL" id="CAWUHB010000068">
    <property type="protein sequence ID" value="CAK7232759.1"/>
    <property type="molecule type" value="Genomic_DNA"/>
</dbReference>
<sequence>MPYLSYPPITLLGSLSHGDGASLSPFFARLPFDIRRHILIDAFGDHTVHMHLRLEHIPRRRPRREPRSPNIPTIFNTTRPHGGVTADLDHTGLWSNVVLVESDVARGGPHGRRWQWWGYAEGIDVLYGSNTICIMSDRLLNALLRSTPITLLGISPVPQSTLLPPSHLAHITRLELAWEWTLLEDPALAPHQAAQRAVFEDALALLPSAFPNLVSLYVSFSKKLYQRTSIRADACLDEIHQAQSAAAAPLLR</sequence>
<gene>
    <name evidence="2" type="ORF">SCUCBS95973_008364</name>
</gene>
<dbReference type="Proteomes" id="UP001642405">
    <property type="component" value="Unassembled WGS sequence"/>
</dbReference>
<protein>
    <submittedName>
        <fullName evidence="2">Uncharacterized protein</fullName>
    </submittedName>
</protein>
<keyword evidence="3" id="KW-1185">Reference proteome</keyword>
<evidence type="ECO:0000256" key="1">
    <source>
        <dbReference type="SAM" id="MobiDB-lite"/>
    </source>
</evidence>
<proteinExistence type="predicted"/>
<organism evidence="2 3">
    <name type="scientific">Sporothrix curviconia</name>
    <dbReference type="NCBI Taxonomy" id="1260050"/>
    <lineage>
        <taxon>Eukaryota</taxon>
        <taxon>Fungi</taxon>
        <taxon>Dikarya</taxon>
        <taxon>Ascomycota</taxon>
        <taxon>Pezizomycotina</taxon>
        <taxon>Sordariomycetes</taxon>
        <taxon>Sordariomycetidae</taxon>
        <taxon>Ophiostomatales</taxon>
        <taxon>Ophiostomataceae</taxon>
        <taxon>Sporothrix</taxon>
    </lineage>
</organism>